<feature type="domain" description="Jacalin-type lectin" evidence="4">
    <location>
        <begin position="148"/>
        <end position="291"/>
    </location>
</feature>
<dbReference type="AlphaFoldDB" id="A0A565BDC5"/>
<evidence type="ECO:0000256" key="3">
    <source>
        <dbReference type="SAM" id="MobiDB-lite"/>
    </source>
</evidence>
<dbReference type="InterPro" id="IPR001229">
    <property type="entry name" value="Jacalin-like_lectin_dom"/>
</dbReference>
<dbReference type="EMBL" id="CABITT030000003">
    <property type="protein sequence ID" value="VVA98880.1"/>
    <property type="molecule type" value="Genomic_DNA"/>
</dbReference>
<evidence type="ECO:0000256" key="2">
    <source>
        <dbReference type="ARBA" id="ARBA00022734"/>
    </source>
</evidence>
<protein>
    <recommendedName>
        <fullName evidence="4">Jacalin-type lectin domain-containing protein</fullName>
    </recommendedName>
</protein>
<keyword evidence="6" id="KW-1185">Reference proteome</keyword>
<dbReference type="PROSITE" id="PS51752">
    <property type="entry name" value="JACALIN_LECTIN"/>
    <property type="match status" value="3"/>
</dbReference>
<evidence type="ECO:0000313" key="5">
    <source>
        <dbReference type="EMBL" id="VVA98880.1"/>
    </source>
</evidence>
<feature type="domain" description="Jacalin-type lectin" evidence="4">
    <location>
        <begin position="1"/>
        <end position="130"/>
    </location>
</feature>
<dbReference type="PANTHER" id="PTHR47293:SF9">
    <property type="entry name" value="JACALIN-RELATED LECTIN 36"/>
    <property type="match status" value="1"/>
</dbReference>
<name>A0A565BDC5_9BRAS</name>
<dbReference type="InterPro" id="IPR033734">
    <property type="entry name" value="Jacalin-like_lectin_dom_plant"/>
</dbReference>
<feature type="region of interest" description="Disordered" evidence="3">
    <location>
        <begin position="293"/>
        <end position="335"/>
    </location>
</feature>
<dbReference type="Pfam" id="PF01419">
    <property type="entry name" value="Jacalin"/>
    <property type="match status" value="3"/>
</dbReference>
<comment type="caution">
    <text evidence="5">The sequence shown here is derived from an EMBL/GenBank/DDBJ whole genome shotgun (WGS) entry which is preliminary data.</text>
</comment>
<dbReference type="GO" id="GO:0030246">
    <property type="term" value="F:carbohydrate binding"/>
    <property type="evidence" value="ECO:0007669"/>
    <property type="project" value="UniProtKB-KW"/>
</dbReference>
<dbReference type="PANTHER" id="PTHR47293">
    <property type="entry name" value="JACALIN-RELATED LECTIN 3"/>
    <property type="match status" value="1"/>
</dbReference>
<feature type="domain" description="Jacalin-type lectin" evidence="4">
    <location>
        <begin position="315"/>
        <end position="459"/>
    </location>
</feature>
<feature type="compositionally biased region" description="Low complexity" evidence="3">
    <location>
        <begin position="132"/>
        <end position="146"/>
    </location>
</feature>
<accession>A0A565BDC5</accession>
<dbReference type="OrthoDB" id="1058726at2759"/>
<dbReference type="FunFam" id="2.100.10.30:FF:000001">
    <property type="entry name" value="Jacalin-related lectin 33"/>
    <property type="match status" value="2"/>
</dbReference>
<sequence>MAAATMSWDDGKHMKVKKVQITYEDVINSIEAEYDGDQNPHRHGTPGKKSDGVSLSPDEYITDVTGYYRTTGAEDAIAALAFKTNKTEYGPYGNKTRNQFSIHAPKDNQIAGFQGISSNVLNSIDVHFAPLPSSSSASSTPSSGLSQANKVEAQGGKGGTSWDDGAHEDVRRVFVGQGESGVTYVKFEYEKNGNKESREHGKKSLLGAEVFEVDPEDYITSVEVQSDRIFGHDTEVITCLIFKTSKGKTSPPFGIEGQQKYELKDKNGGKLVGFHGRVGELLHALGAYFAPSSSTSSSGGGSTPSTNQPAGSAGSKKLEAKGGNAGNPWDDGPHDGVKKVYVGQGESGVSYVKFIYEKDSNEVPGNDHGKKTLLAPEEFVLEYPNEYITSVEINYDRIFGSEAEVITMLRFTTNKRTSPPFGLEGAKSVLLKQDGHKIVGFHGKAGSDIMHQVGVYVKPISK</sequence>
<dbReference type="CDD" id="cd09612">
    <property type="entry name" value="Jacalin"/>
    <property type="match status" value="3"/>
</dbReference>
<dbReference type="SUPFAM" id="SSF51101">
    <property type="entry name" value="Mannose-binding lectins"/>
    <property type="match status" value="3"/>
</dbReference>
<dbReference type="Proteomes" id="UP000489600">
    <property type="component" value="Unassembled WGS sequence"/>
</dbReference>
<reference evidence="5" key="1">
    <citation type="submission" date="2019-07" db="EMBL/GenBank/DDBJ databases">
        <authorList>
            <person name="Dittberner H."/>
        </authorList>
    </citation>
    <scope>NUCLEOTIDE SEQUENCE [LARGE SCALE GENOMIC DNA]</scope>
</reference>
<dbReference type="Gene3D" id="2.100.10.30">
    <property type="entry name" value="Jacalin-like lectin domain"/>
    <property type="match status" value="3"/>
</dbReference>
<evidence type="ECO:0000256" key="1">
    <source>
        <dbReference type="ARBA" id="ARBA00006568"/>
    </source>
</evidence>
<keyword evidence="2" id="KW-0430">Lectin</keyword>
<feature type="region of interest" description="Disordered" evidence="3">
    <location>
        <begin position="132"/>
        <end position="166"/>
    </location>
</feature>
<feature type="region of interest" description="Disordered" evidence="3">
    <location>
        <begin position="34"/>
        <end position="56"/>
    </location>
</feature>
<dbReference type="SMART" id="SM00915">
    <property type="entry name" value="Jacalin"/>
    <property type="match status" value="3"/>
</dbReference>
<gene>
    <name evidence="5" type="ORF">ANE_LOCUS9325</name>
</gene>
<evidence type="ECO:0000313" key="6">
    <source>
        <dbReference type="Proteomes" id="UP000489600"/>
    </source>
</evidence>
<organism evidence="5 6">
    <name type="scientific">Arabis nemorensis</name>
    <dbReference type="NCBI Taxonomy" id="586526"/>
    <lineage>
        <taxon>Eukaryota</taxon>
        <taxon>Viridiplantae</taxon>
        <taxon>Streptophyta</taxon>
        <taxon>Embryophyta</taxon>
        <taxon>Tracheophyta</taxon>
        <taxon>Spermatophyta</taxon>
        <taxon>Magnoliopsida</taxon>
        <taxon>eudicotyledons</taxon>
        <taxon>Gunneridae</taxon>
        <taxon>Pentapetalae</taxon>
        <taxon>rosids</taxon>
        <taxon>malvids</taxon>
        <taxon>Brassicales</taxon>
        <taxon>Brassicaceae</taxon>
        <taxon>Arabideae</taxon>
        <taxon>Arabis</taxon>
    </lineage>
</organism>
<comment type="similarity">
    <text evidence="1">Belongs to the jacalin lectin family.</text>
</comment>
<dbReference type="InterPro" id="IPR036404">
    <property type="entry name" value="Jacalin-like_lectin_dom_sf"/>
</dbReference>
<evidence type="ECO:0000259" key="4">
    <source>
        <dbReference type="PROSITE" id="PS51752"/>
    </source>
</evidence>
<proteinExistence type="inferred from homology"/>